<protein>
    <submittedName>
        <fullName evidence="2">DUF4283 domain protein</fullName>
    </submittedName>
</protein>
<evidence type="ECO:0000256" key="1">
    <source>
        <dbReference type="SAM" id="MobiDB-lite"/>
    </source>
</evidence>
<feature type="region of interest" description="Disordered" evidence="1">
    <location>
        <begin position="129"/>
        <end position="157"/>
    </location>
</feature>
<accession>A0A392QAV2</accession>
<feature type="non-terminal residue" evidence="2">
    <location>
        <position position="1"/>
    </location>
</feature>
<reference evidence="2 3" key="1">
    <citation type="journal article" date="2018" name="Front. Plant Sci.">
        <title>Red Clover (Trifolium pratense) and Zigzag Clover (T. medium) - A Picture of Genomic Similarities and Differences.</title>
        <authorList>
            <person name="Dluhosova J."/>
            <person name="Istvanek J."/>
            <person name="Nedelnik J."/>
            <person name="Repkova J."/>
        </authorList>
    </citation>
    <scope>NUCLEOTIDE SEQUENCE [LARGE SCALE GENOMIC DNA]</scope>
    <source>
        <strain evidence="3">cv. 10/8</strain>
        <tissue evidence="2">Leaf</tissue>
    </source>
</reference>
<dbReference type="EMBL" id="LXQA010124953">
    <property type="protein sequence ID" value="MCI21461.1"/>
    <property type="molecule type" value="Genomic_DNA"/>
</dbReference>
<proteinExistence type="predicted"/>
<feature type="region of interest" description="Disordered" evidence="1">
    <location>
        <begin position="60"/>
        <end position="81"/>
    </location>
</feature>
<feature type="non-terminal residue" evidence="2">
    <location>
        <position position="157"/>
    </location>
</feature>
<name>A0A392QAV2_9FABA</name>
<evidence type="ECO:0000313" key="2">
    <source>
        <dbReference type="EMBL" id="MCI21461.1"/>
    </source>
</evidence>
<sequence length="157" mass="17228">FLELDALGNEYAALPEGFLHADNCSADKDIIDFARVLIATSDLEIVKRVENVLVDGTLIEEESGSEASQSDHEEAPGDLDVGRNVDTLIKKIADGLEEEDFIELQEKRVDQHSNKQVDDEDRHMEEEIVIPSPVGEPFVIPTTLGTDSPVGSGVRDQ</sequence>
<organism evidence="2 3">
    <name type="scientific">Trifolium medium</name>
    <dbReference type="NCBI Taxonomy" id="97028"/>
    <lineage>
        <taxon>Eukaryota</taxon>
        <taxon>Viridiplantae</taxon>
        <taxon>Streptophyta</taxon>
        <taxon>Embryophyta</taxon>
        <taxon>Tracheophyta</taxon>
        <taxon>Spermatophyta</taxon>
        <taxon>Magnoliopsida</taxon>
        <taxon>eudicotyledons</taxon>
        <taxon>Gunneridae</taxon>
        <taxon>Pentapetalae</taxon>
        <taxon>rosids</taxon>
        <taxon>fabids</taxon>
        <taxon>Fabales</taxon>
        <taxon>Fabaceae</taxon>
        <taxon>Papilionoideae</taxon>
        <taxon>50 kb inversion clade</taxon>
        <taxon>NPAAA clade</taxon>
        <taxon>Hologalegina</taxon>
        <taxon>IRL clade</taxon>
        <taxon>Trifolieae</taxon>
        <taxon>Trifolium</taxon>
    </lineage>
</organism>
<keyword evidence="3" id="KW-1185">Reference proteome</keyword>
<dbReference type="AlphaFoldDB" id="A0A392QAV2"/>
<evidence type="ECO:0000313" key="3">
    <source>
        <dbReference type="Proteomes" id="UP000265520"/>
    </source>
</evidence>
<dbReference type="Proteomes" id="UP000265520">
    <property type="component" value="Unassembled WGS sequence"/>
</dbReference>
<comment type="caution">
    <text evidence="2">The sequence shown here is derived from an EMBL/GenBank/DDBJ whole genome shotgun (WGS) entry which is preliminary data.</text>
</comment>
<feature type="compositionally biased region" description="Basic and acidic residues" evidence="1">
    <location>
        <begin position="69"/>
        <end position="81"/>
    </location>
</feature>